<organism evidence="2 3">
    <name type="scientific">Caenorhabditis remanei</name>
    <name type="common">Caenorhabditis vulgaris</name>
    <dbReference type="NCBI Taxonomy" id="31234"/>
    <lineage>
        <taxon>Eukaryota</taxon>
        <taxon>Metazoa</taxon>
        <taxon>Ecdysozoa</taxon>
        <taxon>Nematoda</taxon>
        <taxon>Chromadorea</taxon>
        <taxon>Rhabditida</taxon>
        <taxon>Rhabditina</taxon>
        <taxon>Rhabditomorpha</taxon>
        <taxon>Rhabditoidea</taxon>
        <taxon>Rhabditidae</taxon>
        <taxon>Peloderinae</taxon>
        <taxon>Caenorhabditis</taxon>
    </lineage>
</organism>
<evidence type="ECO:0000313" key="3">
    <source>
        <dbReference type="Proteomes" id="UP000483820"/>
    </source>
</evidence>
<proteinExistence type="predicted"/>
<reference evidence="2 3" key="1">
    <citation type="submission" date="2019-12" db="EMBL/GenBank/DDBJ databases">
        <title>Chromosome-level assembly of the Caenorhabditis remanei genome.</title>
        <authorList>
            <person name="Teterina A.A."/>
            <person name="Willis J.H."/>
            <person name="Phillips P.C."/>
        </authorList>
    </citation>
    <scope>NUCLEOTIDE SEQUENCE [LARGE SCALE GENOMIC DNA]</scope>
    <source>
        <strain evidence="2 3">PX506</strain>
        <tissue evidence="2">Whole organism</tissue>
    </source>
</reference>
<protein>
    <submittedName>
        <fullName evidence="2">Uncharacterized protein</fullName>
    </submittedName>
</protein>
<dbReference type="GeneID" id="9813372"/>
<comment type="caution">
    <text evidence="2">The sequence shown here is derived from an EMBL/GenBank/DDBJ whole genome shotgun (WGS) entry which is preliminary data.</text>
</comment>
<name>A0A6A5G6F9_CAERE</name>
<dbReference type="CTD" id="9813372"/>
<accession>A0A6A5G6F9</accession>
<dbReference type="KEGG" id="crq:GCK72_016721"/>
<feature type="chain" id="PRO_5025337206" evidence="1">
    <location>
        <begin position="20"/>
        <end position="384"/>
    </location>
</feature>
<dbReference type="RefSeq" id="XP_003101680.2">
    <property type="nucleotide sequence ID" value="XM_003101632.2"/>
</dbReference>
<feature type="signal peptide" evidence="1">
    <location>
        <begin position="1"/>
        <end position="19"/>
    </location>
</feature>
<dbReference type="EMBL" id="WUAV01000005">
    <property type="protein sequence ID" value="KAF1750174.1"/>
    <property type="molecule type" value="Genomic_DNA"/>
</dbReference>
<dbReference type="AlphaFoldDB" id="A0A6A5G6F9"/>
<gene>
    <name evidence="2" type="ORF">GCK72_016721</name>
</gene>
<dbReference type="Proteomes" id="UP000483820">
    <property type="component" value="Chromosome V"/>
</dbReference>
<evidence type="ECO:0000313" key="2">
    <source>
        <dbReference type="EMBL" id="KAF1750174.1"/>
    </source>
</evidence>
<sequence>MTRFFQLLPFFGLLALCAAQEDSGLYVNRIKIETFTNKAGNDKIFTYYVKDSYDQVQVDNFKTAAESIGYLYEDDYAADTVSCTTAECPKLRRIYEHTTNLNGKVTTRLIDSALKTSTAATTAKPIGFVAPYPGYCSSNDLVPIIEMYSDALQQYAYWSKAQPNQLVNIASTTIDTSRYNPTRLVGYALSGETDRLVLSNAAPDFVKPIGKANYTHSFYPAYQLVEFTSGNNKYTLGAPPSIDAYAAKPGFIPKNTGIFVIGKGISADLTRMSAVCGELMPLYVASDSAKSYGVLIARGVVAPMQAIAQGGWTFKKNVPACGGIKGLAALKEFKHKTAVNQFTYANDPAKIAELTSSGNWEVTTKDLGFAPLDQIGFVLINAVI</sequence>
<evidence type="ECO:0000256" key="1">
    <source>
        <dbReference type="SAM" id="SignalP"/>
    </source>
</evidence>
<keyword evidence="1" id="KW-0732">Signal</keyword>